<accession>A0AAV9VEB4</accession>
<dbReference type="Proteomes" id="UP001373714">
    <property type="component" value="Unassembled WGS sequence"/>
</dbReference>
<name>A0AAV9VEB4_9PEZI</name>
<evidence type="ECO:0008006" key="3">
    <source>
        <dbReference type="Google" id="ProtNLM"/>
    </source>
</evidence>
<organism evidence="1 2">
    <name type="scientific">Orbilia blumenaviensis</name>
    <dbReference type="NCBI Taxonomy" id="1796055"/>
    <lineage>
        <taxon>Eukaryota</taxon>
        <taxon>Fungi</taxon>
        <taxon>Dikarya</taxon>
        <taxon>Ascomycota</taxon>
        <taxon>Pezizomycotina</taxon>
        <taxon>Orbiliomycetes</taxon>
        <taxon>Orbiliales</taxon>
        <taxon>Orbiliaceae</taxon>
        <taxon>Orbilia</taxon>
    </lineage>
</organism>
<comment type="caution">
    <text evidence="1">The sequence shown here is derived from an EMBL/GenBank/DDBJ whole genome shotgun (WGS) entry which is preliminary data.</text>
</comment>
<keyword evidence="2" id="KW-1185">Reference proteome</keyword>
<evidence type="ECO:0000313" key="2">
    <source>
        <dbReference type="Proteomes" id="UP001373714"/>
    </source>
</evidence>
<dbReference type="EMBL" id="JAVHNS010000003">
    <property type="protein sequence ID" value="KAK6360159.1"/>
    <property type="molecule type" value="Genomic_DNA"/>
</dbReference>
<proteinExistence type="predicted"/>
<gene>
    <name evidence="1" type="ORF">TWF730_011368</name>
</gene>
<dbReference type="AlphaFoldDB" id="A0AAV9VEB4"/>
<protein>
    <recommendedName>
        <fullName evidence="3">F-box domain-containing protein</fullName>
    </recommendedName>
</protein>
<evidence type="ECO:0000313" key="1">
    <source>
        <dbReference type="EMBL" id="KAK6360159.1"/>
    </source>
</evidence>
<sequence>MTLFYLPTEIHIEILSHLEELNDHEAASQSFPLWRDILATSFLGVRYPTTSITDNGLRIHGYLSLGIPLVVTISSRETGVITGWQSLYKRRGMDLGCKDISMSVFLDDPFFLPRHGAAGSSNSAVEVDVRLRVVQNRCEEVVPWRQYSLKGSTSRGLATVRDVATSVVNDMLPLLEGKVGEGEQFKLQIWGVWGRSMADKRPEWILRLLELMLE</sequence>
<reference evidence="1 2" key="1">
    <citation type="submission" date="2019-10" db="EMBL/GenBank/DDBJ databases">
        <authorList>
            <person name="Palmer J.M."/>
        </authorList>
    </citation>
    <scope>NUCLEOTIDE SEQUENCE [LARGE SCALE GENOMIC DNA]</scope>
    <source>
        <strain evidence="1 2">TWF730</strain>
    </source>
</reference>